<feature type="coiled-coil region" evidence="2">
    <location>
        <begin position="69"/>
        <end position="117"/>
    </location>
</feature>
<evidence type="ECO:0000256" key="2">
    <source>
        <dbReference type="SAM" id="Coils"/>
    </source>
</evidence>
<dbReference type="SUPFAM" id="SSF46579">
    <property type="entry name" value="Prefoldin"/>
    <property type="match status" value="1"/>
</dbReference>
<dbReference type="EMBL" id="GDID01003925">
    <property type="protein sequence ID" value="JAP92681.1"/>
    <property type="molecule type" value="Transcribed_RNA"/>
</dbReference>
<organism evidence="3">
    <name type="scientific">Trepomonas sp. PC1</name>
    <dbReference type="NCBI Taxonomy" id="1076344"/>
    <lineage>
        <taxon>Eukaryota</taxon>
        <taxon>Metamonada</taxon>
        <taxon>Diplomonadida</taxon>
        <taxon>Hexamitidae</taxon>
        <taxon>Hexamitinae</taxon>
        <taxon>Trepomonas</taxon>
    </lineage>
</organism>
<dbReference type="GO" id="GO:0051082">
    <property type="term" value="F:unfolded protein binding"/>
    <property type="evidence" value="ECO:0007669"/>
    <property type="project" value="InterPro"/>
</dbReference>
<dbReference type="Pfam" id="PF01920">
    <property type="entry name" value="Prefoldin_2"/>
    <property type="match status" value="1"/>
</dbReference>
<dbReference type="Gene3D" id="1.10.287.370">
    <property type="match status" value="1"/>
</dbReference>
<keyword evidence="2" id="KW-0175">Coiled coil</keyword>
<evidence type="ECO:0008006" key="4">
    <source>
        <dbReference type="Google" id="ProtNLM"/>
    </source>
</evidence>
<proteinExistence type="inferred from homology"/>
<sequence>ESQQNLLNTQNSLFAYMRQQEQIDQQLQITTYDAKHKDATVKALSDIPNAEIRRCIGKVYYQAEREEITNILKKDIAKAQNDLVTLQKTKQYVDQKAKETESKLTELLKQVQGEAEK</sequence>
<dbReference type="InterPro" id="IPR002777">
    <property type="entry name" value="PFD_beta-like"/>
</dbReference>
<dbReference type="GO" id="GO:0006457">
    <property type="term" value="P:protein folding"/>
    <property type="evidence" value="ECO:0007669"/>
    <property type="project" value="InterPro"/>
</dbReference>
<evidence type="ECO:0000313" key="3">
    <source>
        <dbReference type="EMBL" id="JAP92681.1"/>
    </source>
</evidence>
<dbReference type="InterPro" id="IPR009053">
    <property type="entry name" value="Prefoldin"/>
</dbReference>
<gene>
    <name evidence="3" type="ORF">TPC1_15295</name>
</gene>
<dbReference type="AlphaFoldDB" id="A0A146KB29"/>
<feature type="non-terminal residue" evidence="3">
    <location>
        <position position="1"/>
    </location>
</feature>
<reference evidence="3" key="1">
    <citation type="submission" date="2015-07" db="EMBL/GenBank/DDBJ databases">
        <title>Adaptation to a free-living lifestyle via gene acquisitions in the diplomonad Trepomonas sp. PC1.</title>
        <authorList>
            <person name="Xu F."/>
            <person name="Jerlstrom-Hultqvist J."/>
            <person name="Kolisko M."/>
            <person name="Simpson A.G.B."/>
            <person name="Roger A.J."/>
            <person name="Svard S.G."/>
            <person name="Andersson J.O."/>
        </authorList>
    </citation>
    <scope>NUCLEOTIDE SEQUENCE</scope>
    <source>
        <strain evidence="3">PC1</strain>
    </source>
</reference>
<evidence type="ECO:0000256" key="1">
    <source>
        <dbReference type="ARBA" id="ARBA00008045"/>
    </source>
</evidence>
<name>A0A146KB29_9EUKA</name>
<protein>
    <recommendedName>
        <fullName evidence="4">Prefoldin subunit</fullName>
    </recommendedName>
</protein>
<accession>A0A146KB29</accession>
<comment type="similarity">
    <text evidence="1">Belongs to the prefoldin subunit beta family.</text>
</comment>
<dbReference type="GO" id="GO:0016272">
    <property type="term" value="C:prefoldin complex"/>
    <property type="evidence" value="ECO:0007669"/>
    <property type="project" value="InterPro"/>
</dbReference>